<feature type="region of interest" description="Disordered" evidence="5">
    <location>
        <begin position="174"/>
        <end position="213"/>
    </location>
</feature>
<keyword evidence="4" id="KW-0539">Nucleus</keyword>
<dbReference type="Proteomes" id="UP000799766">
    <property type="component" value="Unassembled WGS sequence"/>
</dbReference>
<protein>
    <submittedName>
        <fullName evidence="6">Transcriptional regulator of RNA polII, SAGA, subunit-domain-containing protein</fullName>
    </submittedName>
</protein>
<comment type="subcellular location">
    <subcellularLocation>
        <location evidence="1">Nucleus</location>
    </subcellularLocation>
</comment>
<dbReference type="Pfam" id="PF12767">
    <property type="entry name" value="SAGA-Tad1"/>
    <property type="match status" value="1"/>
</dbReference>
<evidence type="ECO:0000256" key="5">
    <source>
        <dbReference type="SAM" id="MobiDB-lite"/>
    </source>
</evidence>
<dbReference type="OrthoDB" id="10264870at2759"/>
<feature type="compositionally biased region" description="Low complexity" evidence="5">
    <location>
        <begin position="179"/>
        <end position="189"/>
    </location>
</feature>
<evidence type="ECO:0000256" key="2">
    <source>
        <dbReference type="ARBA" id="ARBA00023015"/>
    </source>
</evidence>
<proteinExistence type="predicted"/>
<dbReference type="InterPro" id="IPR024738">
    <property type="entry name" value="Hfi1/Tada1"/>
</dbReference>
<organism evidence="6 7">
    <name type="scientific">Lineolata rhizophorae</name>
    <dbReference type="NCBI Taxonomy" id="578093"/>
    <lineage>
        <taxon>Eukaryota</taxon>
        <taxon>Fungi</taxon>
        <taxon>Dikarya</taxon>
        <taxon>Ascomycota</taxon>
        <taxon>Pezizomycotina</taxon>
        <taxon>Dothideomycetes</taxon>
        <taxon>Dothideomycetes incertae sedis</taxon>
        <taxon>Lineolatales</taxon>
        <taxon>Lineolataceae</taxon>
        <taxon>Lineolata</taxon>
    </lineage>
</organism>
<dbReference type="PANTHER" id="PTHR21277:SF5">
    <property type="entry name" value="TRANSCRIPTIONAL ADAPTER 1"/>
    <property type="match status" value="1"/>
</dbReference>
<dbReference type="AlphaFoldDB" id="A0A6A6NU94"/>
<feature type="compositionally biased region" description="Low complexity" evidence="5">
    <location>
        <begin position="22"/>
        <end position="31"/>
    </location>
</feature>
<dbReference type="EMBL" id="MU001687">
    <property type="protein sequence ID" value="KAF2455316.1"/>
    <property type="molecule type" value="Genomic_DNA"/>
</dbReference>
<evidence type="ECO:0000256" key="4">
    <source>
        <dbReference type="ARBA" id="ARBA00023242"/>
    </source>
</evidence>
<dbReference type="GO" id="GO:0006357">
    <property type="term" value="P:regulation of transcription by RNA polymerase II"/>
    <property type="evidence" value="ECO:0007669"/>
    <property type="project" value="TreeGrafter"/>
</dbReference>
<dbReference type="PANTHER" id="PTHR21277">
    <property type="entry name" value="TRANSCRIPTIONAL ADAPTER 1"/>
    <property type="match status" value="1"/>
</dbReference>
<dbReference type="GO" id="GO:0003713">
    <property type="term" value="F:transcription coactivator activity"/>
    <property type="evidence" value="ECO:0007669"/>
    <property type="project" value="TreeGrafter"/>
</dbReference>
<dbReference type="GO" id="GO:0000124">
    <property type="term" value="C:SAGA complex"/>
    <property type="evidence" value="ECO:0007669"/>
    <property type="project" value="TreeGrafter"/>
</dbReference>
<reference evidence="6" key="1">
    <citation type="journal article" date="2020" name="Stud. Mycol.">
        <title>101 Dothideomycetes genomes: a test case for predicting lifestyles and emergence of pathogens.</title>
        <authorList>
            <person name="Haridas S."/>
            <person name="Albert R."/>
            <person name="Binder M."/>
            <person name="Bloem J."/>
            <person name="Labutti K."/>
            <person name="Salamov A."/>
            <person name="Andreopoulos B."/>
            <person name="Baker S."/>
            <person name="Barry K."/>
            <person name="Bills G."/>
            <person name="Bluhm B."/>
            <person name="Cannon C."/>
            <person name="Castanera R."/>
            <person name="Culley D."/>
            <person name="Daum C."/>
            <person name="Ezra D."/>
            <person name="Gonzalez J."/>
            <person name="Henrissat B."/>
            <person name="Kuo A."/>
            <person name="Liang C."/>
            <person name="Lipzen A."/>
            <person name="Lutzoni F."/>
            <person name="Magnuson J."/>
            <person name="Mondo S."/>
            <person name="Nolan M."/>
            <person name="Ohm R."/>
            <person name="Pangilinan J."/>
            <person name="Park H.-J."/>
            <person name="Ramirez L."/>
            <person name="Alfaro M."/>
            <person name="Sun H."/>
            <person name="Tritt A."/>
            <person name="Yoshinaga Y."/>
            <person name="Zwiers L.-H."/>
            <person name="Turgeon B."/>
            <person name="Goodwin S."/>
            <person name="Spatafora J."/>
            <person name="Crous P."/>
            <person name="Grigoriev I."/>
        </authorList>
    </citation>
    <scope>NUCLEOTIDE SEQUENCE</scope>
    <source>
        <strain evidence="6">ATCC 16933</strain>
    </source>
</reference>
<keyword evidence="7" id="KW-1185">Reference proteome</keyword>
<keyword evidence="3" id="KW-0804">Transcription</keyword>
<sequence length="316" mass="34160">MTNAGRDPPEPGVATWVSANDKPSAAAAKPAPGDETEKRIKTEVMALPARERHRIKTIHDEPFDAFNQTMMDYHTARQIRAPETVPASAGGMNKMNLDLEIRKRYAQPLFSETFEFPDQDSISARITPICYEEGLANGATTGCSEIINVATEYYIKEVIAAVYFPTRSAALKTALSTPSQKSSQKQQNSRGKRGAGKGPSRYPVKSNGGGRTGPITIEEFRLAMELGTGGTSNVPIPFAQMLLAQHEQFDYSSTTAYDPPPAAKPLAIVPGADAQTDAMVADEAEGETDNLGWRGSSARDRQKLVGVLDDCLAVRL</sequence>
<accession>A0A6A6NU94</accession>
<dbReference type="GO" id="GO:0005634">
    <property type="term" value="C:nucleus"/>
    <property type="evidence" value="ECO:0007669"/>
    <property type="project" value="UniProtKB-SubCell"/>
</dbReference>
<evidence type="ECO:0000256" key="1">
    <source>
        <dbReference type="ARBA" id="ARBA00004123"/>
    </source>
</evidence>
<evidence type="ECO:0000256" key="3">
    <source>
        <dbReference type="ARBA" id="ARBA00023163"/>
    </source>
</evidence>
<name>A0A6A6NU94_9PEZI</name>
<gene>
    <name evidence="6" type="ORF">BDY21DRAFT_73222</name>
</gene>
<evidence type="ECO:0000313" key="6">
    <source>
        <dbReference type="EMBL" id="KAF2455316.1"/>
    </source>
</evidence>
<feature type="region of interest" description="Disordered" evidence="5">
    <location>
        <begin position="1"/>
        <end position="38"/>
    </location>
</feature>
<keyword evidence="2" id="KW-0805">Transcription regulation</keyword>
<evidence type="ECO:0000313" key="7">
    <source>
        <dbReference type="Proteomes" id="UP000799766"/>
    </source>
</evidence>